<evidence type="ECO:0000256" key="3">
    <source>
        <dbReference type="ARBA" id="ARBA00022771"/>
    </source>
</evidence>
<dbReference type="InterPro" id="IPR036236">
    <property type="entry name" value="Znf_C2H2_sf"/>
</dbReference>
<keyword evidence="3 5" id="KW-0863">Zinc-finger</keyword>
<reference evidence="8 9" key="1">
    <citation type="journal article" date="2019" name="Sci. Rep.">
        <title>Orb-weaving spider Araneus ventricosus genome elucidates the spidroin gene catalogue.</title>
        <authorList>
            <person name="Kono N."/>
            <person name="Nakamura H."/>
            <person name="Ohtoshi R."/>
            <person name="Moran D.A.P."/>
            <person name="Shinohara A."/>
            <person name="Yoshida Y."/>
            <person name="Fujiwara M."/>
            <person name="Mori M."/>
            <person name="Tomita M."/>
            <person name="Arakawa K."/>
        </authorList>
    </citation>
    <scope>NUCLEOTIDE SEQUENCE [LARGE SCALE GENOMIC DNA]</scope>
</reference>
<dbReference type="InterPro" id="IPR013087">
    <property type="entry name" value="Znf_C2H2_type"/>
</dbReference>
<keyword evidence="4" id="KW-0862">Zinc</keyword>
<feature type="compositionally biased region" description="Acidic residues" evidence="6">
    <location>
        <begin position="29"/>
        <end position="44"/>
    </location>
</feature>
<evidence type="ECO:0000256" key="5">
    <source>
        <dbReference type="PROSITE-ProRule" id="PRU00042"/>
    </source>
</evidence>
<evidence type="ECO:0000256" key="1">
    <source>
        <dbReference type="ARBA" id="ARBA00022723"/>
    </source>
</evidence>
<evidence type="ECO:0000256" key="4">
    <source>
        <dbReference type="ARBA" id="ARBA00022833"/>
    </source>
</evidence>
<keyword evidence="2" id="KW-0677">Repeat</keyword>
<dbReference type="GO" id="GO:0008270">
    <property type="term" value="F:zinc ion binding"/>
    <property type="evidence" value="ECO:0007669"/>
    <property type="project" value="UniProtKB-KW"/>
</dbReference>
<evidence type="ECO:0000256" key="6">
    <source>
        <dbReference type="SAM" id="MobiDB-lite"/>
    </source>
</evidence>
<dbReference type="FunFam" id="3.30.160.60:FF:000358">
    <property type="entry name" value="zinc finger protein 24"/>
    <property type="match status" value="2"/>
</dbReference>
<evidence type="ECO:0000256" key="2">
    <source>
        <dbReference type="ARBA" id="ARBA00022737"/>
    </source>
</evidence>
<feature type="domain" description="C2H2-type" evidence="7">
    <location>
        <begin position="239"/>
        <end position="263"/>
    </location>
</feature>
<dbReference type="EMBL" id="BGPR01040175">
    <property type="protein sequence ID" value="GBO16264.1"/>
    <property type="molecule type" value="Genomic_DNA"/>
</dbReference>
<proteinExistence type="predicted"/>
<dbReference type="PROSITE" id="PS00028">
    <property type="entry name" value="ZINC_FINGER_C2H2_1"/>
    <property type="match status" value="3"/>
</dbReference>
<keyword evidence="9" id="KW-1185">Reference proteome</keyword>
<evidence type="ECO:0000259" key="7">
    <source>
        <dbReference type="PROSITE" id="PS50157"/>
    </source>
</evidence>
<dbReference type="PROSITE" id="PS50157">
    <property type="entry name" value="ZINC_FINGER_C2H2_2"/>
    <property type="match status" value="5"/>
</dbReference>
<dbReference type="FunFam" id="3.30.160.60:FF:000759">
    <property type="entry name" value="zinc finger protein 16"/>
    <property type="match status" value="1"/>
</dbReference>
<gene>
    <name evidence="8" type="primary">ZNF300_7</name>
    <name evidence="8" type="ORF">AVEN_234895_1</name>
</gene>
<feature type="domain" description="C2H2-type" evidence="7">
    <location>
        <begin position="212"/>
        <end position="234"/>
    </location>
</feature>
<accession>A0A4Y2UVW1</accession>
<feature type="domain" description="C2H2-type" evidence="7">
    <location>
        <begin position="184"/>
        <end position="211"/>
    </location>
</feature>
<dbReference type="Proteomes" id="UP000499080">
    <property type="component" value="Unassembled WGS sequence"/>
</dbReference>
<feature type="domain" description="C2H2-type" evidence="7">
    <location>
        <begin position="102"/>
        <end position="129"/>
    </location>
</feature>
<dbReference type="FunFam" id="3.30.160.60:FF:000446">
    <property type="entry name" value="Zinc finger protein"/>
    <property type="match status" value="1"/>
</dbReference>
<dbReference type="AlphaFoldDB" id="A0A4Y2UVW1"/>
<keyword evidence="1" id="KW-0479">Metal-binding</keyword>
<dbReference type="PANTHER" id="PTHR24379:SF123">
    <property type="entry name" value="ZINC FINGER AND BTB DOMAIN CONTAINING 17"/>
    <property type="match status" value="1"/>
</dbReference>
<organism evidence="8 9">
    <name type="scientific">Araneus ventricosus</name>
    <name type="common">Orbweaver spider</name>
    <name type="synonym">Epeira ventricosa</name>
    <dbReference type="NCBI Taxonomy" id="182803"/>
    <lineage>
        <taxon>Eukaryota</taxon>
        <taxon>Metazoa</taxon>
        <taxon>Ecdysozoa</taxon>
        <taxon>Arthropoda</taxon>
        <taxon>Chelicerata</taxon>
        <taxon>Arachnida</taxon>
        <taxon>Araneae</taxon>
        <taxon>Araneomorphae</taxon>
        <taxon>Entelegynae</taxon>
        <taxon>Araneoidea</taxon>
        <taxon>Araneidae</taxon>
        <taxon>Araneus</taxon>
    </lineage>
</organism>
<protein>
    <submittedName>
        <fullName evidence="8">Zinc finger protein 300</fullName>
    </submittedName>
</protein>
<feature type="region of interest" description="Disordered" evidence="6">
    <location>
        <begin position="1"/>
        <end position="67"/>
    </location>
</feature>
<name>A0A4Y2UVW1_ARAVE</name>
<comment type="caution">
    <text evidence="8">The sequence shown here is derived from an EMBL/GenBank/DDBJ whole genome shotgun (WGS) entry which is preliminary data.</text>
</comment>
<dbReference type="Gene3D" id="3.30.160.60">
    <property type="entry name" value="Classic Zinc Finger"/>
    <property type="match status" value="5"/>
</dbReference>
<evidence type="ECO:0000313" key="8">
    <source>
        <dbReference type="EMBL" id="GBO16264.1"/>
    </source>
</evidence>
<dbReference type="Pfam" id="PF00096">
    <property type="entry name" value="zf-C2H2"/>
    <property type="match status" value="2"/>
</dbReference>
<dbReference type="GO" id="GO:0005634">
    <property type="term" value="C:nucleus"/>
    <property type="evidence" value="ECO:0007669"/>
    <property type="project" value="UniProtKB-ARBA"/>
</dbReference>
<sequence length="263" mass="30198">MAVLPPLEKILLQSRESDADTEMSSSSASDEDALEYNMSEDLEDSPAVINPPPPSKPEKANKYKNRSHTGEKPFRCVFCVKSFSHEAHMIVHRRIHHQREPYVCQVGNNTFLEKSYLEQHFKLHKGERKYKGRRKVLPNENDSNLYSVTSTQEASKNFSISNKGFSKNSGSNRPAQSHAKKKLYLCNACGKSFSQKCNLRVHYRVHTKEKPFVCDTCGKAYTRNHNLKLHHRVHKERPFACDACEKAFGQVSKLNSHYCLRDK</sequence>
<evidence type="ECO:0000313" key="9">
    <source>
        <dbReference type="Proteomes" id="UP000499080"/>
    </source>
</evidence>
<dbReference type="OrthoDB" id="8922241at2759"/>
<dbReference type="SUPFAM" id="SSF57667">
    <property type="entry name" value="beta-beta-alpha zinc fingers"/>
    <property type="match status" value="3"/>
</dbReference>
<dbReference type="PANTHER" id="PTHR24379">
    <property type="entry name" value="KRAB AND ZINC FINGER DOMAIN-CONTAINING"/>
    <property type="match status" value="1"/>
</dbReference>
<feature type="domain" description="C2H2-type" evidence="7">
    <location>
        <begin position="74"/>
        <end position="101"/>
    </location>
</feature>
<dbReference type="SMART" id="SM00355">
    <property type="entry name" value="ZnF_C2H2"/>
    <property type="match status" value="5"/>
</dbReference>